<evidence type="ECO:0000313" key="4">
    <source>
        <dbReference type="Proteomes" id="UP001341840"/>
    </source>
</evidence>
<dbReference type="Proteomes" id="UP001341840">
    <property type="component" value="Unassembled WGS sequence"/>
</dbReference>
<protein>
    <submittedName>
        <fullName evidence="3">Uncharacterized protein</fullName>
    </submittedName>
</protein>
<reference evidence="3 4" key="1">
    <citation type="journal article" date="2023" name="Plants (Basel)">
        <title>Bridging the Gap: Combining Genomics and Transcriptomics Approaches to Understand Stylosanthes scabra, an Orphan Legume from the Brazilian Caatinga.</title>
        <authorList>
            <person name="Ferreira-Neto J.R.C."/>
            <person name="da Silva M.D."/>
            <person name="Binneck E."/>
            <person name="de Melo N.F."/>
            <person name="da Silva R.H."/>
            <person name="de Melo A.L.T.M."/>
            <person name="Pandolfi V."/>
            <person name="Bustamante F.O."/>
            <person name="Brasileiro-Vidal A.C."/>
            <person name="Benko-Iseppon A.M."/>
        </authorList>
    </citation>
    <scope>NUCLEOTIDE SEQUENCE [LARGE SCALE GENOMIC DNA]</scope>
    <source>
        <tissue evidence="3">Leaves</tissue>
    </source>
</reference>
<keyword evidence="1" id="KW-0175">Coiled coil</keyword>
<accession>A0ABU6WL99</accession>
<feature type="region of interest" description="Disordered" evidence="2">
    <location>
        <begin position="100"/>
        <end position="126"/>
    </location>
</feature>
<name>A0ABU6WL99_9FABA</name>
<evidence type="ECO:0000313" key="3">
    <source>
        <dbReference type="EMBL" id="MED6185443.1"/>
    </source>
</evidence>
<evidence type="ECO:0000256" key="2">
    <source>
        <dbReference type="SAM" id="MobiDB-lite"/>
    </source>
</evidence>
<keyword evidence="4" id="KW-1185">Reference proteome</keyword>
<comment type="caution">
    <text evidence="3">The sequence shown here is derived from an EMBL/GenBank/DDBJ whole genome shotgun (WGS) entry which is preliminary data.</text>
</comment>
<proteinExistence type="predicted"/>
<dbReference type="EMBL" id="JASCZI010181707">
    <property type="protein sequence ID" value="MED6185443.1"/>
    <property type="molecule type" value="Genomic_DNA"/>
</dbReference>
<gene>
    <name evidence="3" type="ORF">PIB30_057152</name>
</gene>
<feature type="coiled-coil region" evidence="1">
    <location>
        <begin position="48"/>
        <end position="82"/>
    </location>
</feature>
<evidence type="ECO:0000256" key="1">
    <source>
        <dbReference type="SAM" id="Coils"/>
    </source>
</evidence>
<sequence>MENSRIVVDEASLKNNLEFIMKAGIMAAERIATLEKEMQDFENKWLGAKTKTAKLKKSDRDLSELQKKNEELEKDLNVSLLHTDNSVVDGHVVFTESVNLEAGSGEATPEEDVPRAEDAADVVPPS</sequence>
<organism evidence="3 4">
    <name type="scientific">Stylosanthes scabra</name>
    <dbReference type="NCBI Taxonomy" id="79078"/>
    <lineage>
        <taxon>Eukaryota</taxon>
        <taxon>Viridiplantae</taxon>
        <taxon>Streptophyta</taxon>
        <taxon>Embryophyta</taxon>
        <taxon>Tracheophyta</taxon>
        <taxon>Spermatophyta</taxon>
        <taxon>Magnoliopsida</taxon>
        <taxon>eudicotyledons</taxon>
        <taxon>Gunneridae</taxon>
        <taxon>Pentapetalae</taxon>
        <taxon>rosids</taxon>
        <taxon>fabids</taxon>
        <taxon>Fabales</taxon>
        <taxon>Fabaceae</taxon>
        <taxon>Papilionoideae</taxon>
        <taxon>50 kb inversion clade</taxon>
        <taxon>dalbergioids sensu lato</taxon>
        <taxon>Dalbergieae</taxon>
        <taxon>Pterocarpus clade</taxon>
        <taxon>Stylosanthes</taxon>
    </lineage>
</organism>